<gene>
    <name evidence="7" type="ORF">ABEB36_011597</name>
</gene>
<evidence type="ECO:0000313" key="7">
    <source>
        <dbReference type="EMBL" id="KAL1490926.1"/>
    </source>
</evidence>
<dbReference type="GO" id="GO:0003677">
    <property type="term" value="F:DNA binding"/>
    <property type="evidence" value="ECO:0007669"/>
    <property type="project" value="UniProtKB-KW"/>
</dbReference>
<dbReference type="PANTHER" id="PTHR12081:SF18">
    <property type="entry name" value="TRANSCRIPTION FACTOR E2F2-RELATED"/>
    <property type="match status" value="1"/>
</dbReference>
<keyword evidence="8" id="KW-1185">Reference proteome</keyword>
<dbReference type="GO" id="GO:0005634">
    <property type="term" value="C:nucleus"/>
    <property type="evidence" value="ECO:0007669"/>
    <property type="project" value="UniProtKB-SubCell"/>
</dbReference>
<evidence type="ECO:0000256" key="1">
    <source>
        <dbReference type="ARBA" id="ARBA00010940"/>
    </source>
</evidence>
<dbReference type="SUPFAM" id="SSF46785">
    <property type="entry name" value="Winged helix' DNA-binding domain"/>
    <property type="match status" value="1"/>
</dbReference>
<protein>
    <recommendedName>
        <fullName evidence="6">E2F/DP family winged-helix DNA-binding domain-containing protein</fullName>
    </recommendedName>
</protein>
<keyword evidence="2 5" id="KW-0805">Transcription regulation</keyword>
<accession>A0ABD1E8D0</accession>
<dbReference type="PANTHER" id="PTHR12081">
    <property type="entry name" value="TRANSCRIPTION FACTOR E2F"/>
    <property type="match status" value="1"/>
</dbReference>
<dbReference type="Proteomes" id="UP001566132">
    <property type="component" value="Unassembled WGS sequence"/>
</dbReference>
<dbReference type="FunFam" id="1.10.10.10:FF:000008">
    <property type="entry name" value="E2F transcription factor 1"/>
    <property type="match status" value="1"/>
</dbReference>
<keyword evidence="3 5" id="KW-0238">DNA-binding</keyword>
<dbReference type="InterPro" id="IPR036388">
    <property type="entry name" value="WH-like_DNA-bd_sf"/>
</dbReference>
<name>A0ABD1E8D0_HYPHA</name>
<dbReference type="InterPro" id="IPR032198">
    <property type="entry name" value="E2F_CC-MB"/>
</dbReference>
<dbReference type="SUPFAM" id="SSF144074">
    <property type="entry name" value="E2F-DP heterodimerization region"/>
    <property type="match status" value="1"/>
</dbReference>
<dbReference type="InterPro" id="IPR003316">
    <property type="entry name" value="E2F_WHTH_DNA-bd_dom"/>
</dbReference>
<dbReference type="InterPro" id="IPR036390">
    <property type="entry name" value="WH_DNA-bd_sf"/>
</dbReference>
<keyword evidence="4 5" id="KW-0804">Transcription</keyword>
<dbReference type="InterPro" id="IPR015633">
    <property type="entry name" value="E2F"/>
</dbReference>
<evidence type="ECO:0000256" key="2">
    <source>
        <dbReference type="ARBA" id="ARBA00023015"/>
    </source>
</evidence>
<feature type="domain" description="E2F/DP family winged-helix DNA-binding" evidence="6">
    <location>
        <begin position="8"/>
        <end position="74"/>
    </location>
</feature>
<comment type="subcellular location">
    <subcellularLocation>
        <location evidence="5">Nucleus</location>
    </subcellularLocation>
</comment>
<dbReference type="AlphaFoldDB" id="A0ABD1E8D0"/>
<evidence type="ECO:0000259" key="6">
    <source>
        <dbReference type="SMART" id="SM01372"/>
    </source>
</evidence>
<comment type="caution">
    <text evidence="7">The sequence shown here is derived from an EMBL/GenBank/DDBJ whole genome shotgun (WGS) entry which is preliminary data.</text>
</comment>
<dbReference type="Pfam" id="PF16421">
    <property type="entry name" value="E2F_CC-MB"/>
    <property type="match status" value="1"/>
</dbReference>
<comment type="similarity">
    <text evidence="1 5">Belongs to the E2F/DP family.</text>
</comment>
<dbReference type="InterPro" id="IPR037241">
    <property type="entry name" value="E2F-DP_heterodim"/>
</dbReference>
<evidence type="ECO:0000256" key="3">
    <source>
        <dbReference type="ARBA" id="ARBA00023125"/>
    </source>
</evidence>
<organism evidence="7 8">
    <name type="scientific">Hypothenemus hampei</name>
    <name type="common">Coffee berry borer</name>
    <dbReference type="NCBI Taxonomy" id="57062"/>
    <lineage>
        <taxon>Eukaryota</taxon>
        <taxon>Metazoa</taxon>
        <taxon>Ecdysozoa</taxon>
        <taxon>Arthropoda</taxon>
        <taxon>Hexapoda</taxon>
        <taxon>Insecta</taxon>
        <taxon>Pterygota</taxon>
        <taxon>Neoptera</taxon>
        <taxon>Endopterygota</taxon>
        <taxon>Coleoptera</taxon>
        <taxon>Polyphaga</taxon>
        <taxon>Cucujiformia</taxon>
        <taxon>Curculionidae</taxon>
        <taxon>Scolytinae</taxon>
        <taxon>Hypothenemus</taxon>
    </lineage>
</organism>
<proteinExistence type="inferred from homology"/>
<sequence>MGENVQPRFEKSLGLLTTKFVTLLQKSKGGILDLKVAADMLEVRQKRRIYDITNVLEGIGLIEKKSKNSIQWKPFSKSLPLNNRSNVDYSDKITTLKQELSKLDEYEHELDLHKLWIEQSIKNTTEDLETSKFLYVTSEDFASCYSNEDTVCVIQAPINGTNIKFTRDEDLYNLKVKSTEKPLNAHLLTDVCLNDNGKIHRRKRVSRENKFATDNKTACKKLKYDDSEFATAEILFGKASREHDHIKFTPDEIMSDSEPFLRLSPVPLSQEYSFGLMDNEGACDLFDITGN</sequence>
<dbReference type="Gene3D" id="1.10.10.10">
    <property type="entry name" value="Winged helix-like DNA-binding domain superfamily/Winged helix DNA-binding domain"/>
    <property type="match status" value="1"/>
</dbReference>
<evidence type="ECO:0000313" key="8">
    <source>
        <dbReference type="Proteomes" id="UP001566132"/>
    </source>
</evidence>
<reference evidence="7 8" key="1">
    <citation type="submission" date="2024-05" db="EMBL/GenBank/DDBJ databases">
        <title>Genetic variation in Jamaican populations of the coffee berry borer (Hypothenemus hampei).</title>
        <authorList>
            <person name="Errbii M."/>
            <person name="Myrie A."/>
        </authorList>
    </citation>
    <scope>NUCLEOTIDE SEQUENCE [LARGE SCALE GENOMIC DNA]</scope>
    <source>
        <strain evidence="7">JA-Hopewell-2020-01-JO</strain>
        <tissue evidence="7">Whole body</tissue>
    </source>
</reference>
<dbReference type="Gene3D" id="6.10.250.540">
    <property type="match status" value="1"/>
</dbReference>
<keyword evidence="5" id="KW-0539">Nucleus</keyword>
<evidence type="ECO:0000256" key="5">
    <source>
        <dbReference type="RuleBase" id="RU003796"/>
    </source>
</evidence>
<dbReference type="SMART" id="SM01372">
    <property type="entry name" value="E2F_TDP"/>
    <property type="match status" value="1"/>
</dbReference>
<dbReference type="EMBL" id="JBDJPC010000009">
    <property type="protein sequence ID" value="KAL1490926.1"/>
    <property type="molecule type" value="Genomic_DNA"/>
</dbReference>
<dbReference type="Pfam" id="PF02319">
    <property type="entry name" value="WHD_E2F_TDP"/>
    <property type="match status" value="1"/>
</dbReference>
<evidence type="ECO:0000256" key="4">
    <source>
        <dbReference type="ARBA" id="ARBA00023163"/>
    </source>
</evidence>